<dbReference type="GeneID" id="30172157"/>
<feature type="compositionally biased region" description="Low complexity" evidence="1">
    <location>
        <begin position="190"/>
        <end position="201"/>
    </location>
</feature>
<dbReference type="AlphaFoldDB" id="A0A1B9I4M4"/>
<reference evidence="3" key="4">
    <citation type="submission" date="2024-02" db="EMBL/GenBank/DDBJ databases">
        <title>Comparative genomics of Cryptococcus and Kwoniella reveals pathogenesis evolution and contrasting modes of karyotype evolution via chromosome fusion or intercentromeric recombination.</title>
        <authorList>
            <person name="Coelho M.A."/>
            <person name="David-Palma M."/>
            <person name="Shea T."/>
            <person name="Bowers K."/>
            <person name="McGinley-Smith S."/>
            <person name="Mohammad A.W."/>
            <person name="Gnirke A."/>
            <person name="Yurkov A.M."/>
            <person name="Nowrousian M."/>
            <person name="Sun S."/>
            <person name="Cuomo C.A."/>
            <person name="Heitman J."/>
        </authorList>
    </citation>
    <scope>NUCLEOTIDE SEQUENCE</scope>
    <source>
        <strain evidence="3">CBS 10737</strain>
    </source>
</reference>
<dbReference type="EMBL" id="KI894010">
    <property type="protein sequence ID" value="OCF50466.1"/>
    <property type="molecule type" value="Genomic_DNA"/>
</dbReference>
<reference evidence="2" key="3">
    <citation type="submission" date="2016-07" db="EMBL/GenBank/DDBJ databases">
        <title>Evolution of pathogenesis and genome organization in the Tremellales.</title>
        <authorList>
            <person name="Cuomo C."/>
            <person name="Litvintseva A."/>
            <person name="Heitman J."/>
            <person name="Chen Y."/>
            <person name="Sun S."/>
            <person name="Springer D."/>
            <person name="Dromer F."/>
            <person name="Young S."/>
            <person name="Zeng Q."/>
            <person name="Chapman S."/>
            <person name="Gujja S."/>
            <person name="Saif S."/>
            <person name="Birren B."/>
        </authorList>
    </citation>
    <scope>NUCLEOTIDE SEQUENCE</scope>
    <source>
        <strain evidence="2">CBS 10737</strain>
    </source>
</reference>
<evidence type="ECO:0000256" key="1">
    <source>
        <dbReference type="SAM" id="MobiDB-lite"/>
    </source>
</evidence>
<dbReference type="EMBL" id="CP144525">
    <property type="protein sequence ID" value="WWC71347.1"/>
    <property type="molecule type" value="Genomic_DNA"/>
</dbReference>
<feature type="region of interest" description="Disordered" evidence="1">
    <location>
        <begin position="1"/>
        <end position="73"/>
    </location>
</feature>
<feature type="compositionally biased region" description="Polar residues" evidence="1">
    <location>
        <begin position="1"/>
        <end position="17"/>
    </location>
</feature>
<sequence>MTSITPQKVNRISAQTTCDEKISTPTRRSTISPSSPMNSNKIIAPGNTPQNTPISKSIHPINKRSTLPLPTSGKPINAASAILGRGVTNGNNGQHAHAVTPGNTLNSLEQITNRLADSLGGISDGENTGNKIAPTYERNFKAGLGDLHRRLSSPEITKDQTSPIMSPTAPSSLISARHSGQTPLDNEWPSSFSDLDVASSSITSQTIRTPSRRRKSPEFEQK</sequence>
<feature type="compositionally biased region" description="Low complexity" evidence="1">
    <location>
        <begin position="23"/>
        <end position="36"/>
    </location>
</feature>
<feature type="compositionally biased region" description="Polar residues" evidence="1">
    <location>
        <begin position="159"/>
        <end position="184"/>
    </location>
</feature>
<name>A0A1B9I4M4_9TREE</name>
<dbReference type="OrthoDB" id="2596262at2759"/>
<organism evidence="2">
    <name type="scientific">Kwoniella pini CBS 10737</name>
    <dbReference type="NCBI Taxonomy" id="1296096"/>
    <lineage>
        <taxon>Eukaryota</taxon>
        <taxon>Fungi</taxon>
        <taxon>Dikarya</taxon>
        <taxon>Basidiomycota</taxon>
        <taxon>Agaricomycotina</taxon>
        <taxon>Tremellomycetes</taxon>
        <taxon>Tremellales</taxon>
        <taxon>Cryptococcaceae</taxon>
        <taxon>Kwoniella</taxon>
    </lineage>
</organism>
<evidence type="ECO:0000313" key="4">
    <source>
        <dbReference type="Proteomes" id="UP000094020"/>
    </source>
</evidence>
<reference evidence="3" key="2">
    <citation type="submission" date="2013-07" db="EMBL/GenBank/DDBJ databases">
        <authorList>
            <consortium name="The Broad Institute Genome Sequencing Platform"/>
            <person name="Cuomo C."/>
            <person name="Litvintseva A."/>
            <person name="Chen Y."/>
            <person name="Heitman J."/>
            <person name="Sun S."/>
            <person name="Springer D."/>
            <person name="Dromer F."/>
            <person name="Young S.K."/>
            <person name="Zeng Q."/>
            <person name="Gargeya S."/>
            <person name="Fitzgerald M."/>
            <person name="Abouelleil A."/>
            <person name="Alvarado L."/>
            <person name="Berlin A.M."/>
            <person name="Chapman S.B."/>
            <person name="Dewar J."/>
            <person name="Goldberg J."/>
            <person name="Griggs A."/>
            <person name="Gujja S."/>
            <person name="Hansen M."/>
            <person name="Howarth C."/>
            <person name="Imamovic A."/>
            <person name="Larimer J."/>
            <person name="McCowan C."/>
            <person name="Murphy C."/>
            <person name="Pearson M."/>
            <person name="Priest M."/>
            <person name="Roberts A."/>
            <person name="Saif S."/>
            <person name="Shea T."/>
            <person name="Sykes S."/>
            <person name="Wortman J."/>
            <person name="Nusbaum C."/>
            <person name="Birren B."/>
        </authorList>
    </citation>
    <scope>NUCLEOTIDE SEQUENCE</scope>
    <source>
        <strain evidence="3">CBS 10737</strain>
    </source>
</reference>
<dbReference type="Proteomes" id="UP000094020">
    <property type="component" value="Chromosome 7"/>
</dbReference>
<dbReference type="KEGG" id="kpin:30172157"/>
<keyword evidence="4" id="KW-1185">Reference proteome</keyword>
<reference evidence="2" key="1">
    <citation type="submission" date="2013-07" db="EMBL/GenBank/DDBJ databases">
        <title>The Genome Sequence of Cryptococcus pinus CBS10737.</title>
        <authorList>
            <consortium name="The Broad Institute Genome Sequencing Platform"/>
            <person name="Cuomo C."/>
            <person name="Litvintseva A."/>
            <person name="Chen Y."/>
            <person name="Heitman J."/>
            <person name="Sun S."/>
            <person name="Springer D."/>
            <person name="Dromer F."/>
            <person name="Young S.K."/>
            <person name="Zeng Q."/>
            <person name="Gargeya S."/>
            <person name="Fitzgerald M."/>
            <person name="Abouelleil A."/>
            <person name="Alvarado L."/>
            <person name="Berlin A.M."/>
            <person name="Chapman S.B."/>
            <person name="Dewar J."/>
            <person name="Goldberg J."/>
            <person name="Griggs A."/>
            <person name="Gujja S."/>
            <person name="Hansen M."/>
            <person name="Howarth C."/>
            <person name="Imamovic A."/>
            <person name="Larimer J."/>
            <person name="McCowan C."/>
            <person name="Murphy C."/>
            <person name="Pearson M."/>
            <person name="Priest M."/>
            <person name="Roberts A."/>
            <person name="Saif S."/>
            <person name="Shea T."/>
            <person name="Sykes S."/>
            <person name="Wortman J."/>
            <person name="Nusbaum C."/>
            <person name="Birren B."/>
        </authorList>
    </citation>
    <scope>NUCLEOTIDE SEQUENCE [LARGE SCALE GENOMIC DNA]</scope>
    <source>
        <strain evidence="2">CBS 10737</strain>
    </source>
</reference>
<proteinExistence type="predicted"/>
<evidence type="ECO:0000313" key="3">
    <source>
        <dbReference type="EMBL" id="WWC71347.1"/>
    </source>
</evidence>
<accession>A0A1B9I4M4</accession>
<protein>
    <submittedName>
        <fullName evidence="2">Uncharacterized protein</fullName>
    </submittedName>
</protein>
<gene>
    <name evidence="2" type="ORF">I206_03788</name>
    <name evidence="3" type="ORF">I206_105302</name>
</gene>
<feature type="region of interest" description="Disordered" evidence="1">
    <location>
        <begin position="154"/>
        <end position="222"/>
    </location>
</feature>
<feature type="compositionally biased region" description="Polar residues" evidence="1">
    <location>
        <begin position="37"/>
        <end position="55"/>
    </location>
</feature>
<dbReference type="RefSeq" id="XP_019011685.1">
    <property type="nucleotide sequence ID" value="XM_019155531.1"/>
</dbReference>
<evidence type="ECO:0000313" key="2">
    <source>
        <dbReference type="EMBL" id="OCF50466.1"/>
    </source>
</evidence>